<keyword evidence="3" id="KW-1185">Reference proteome</keyword>
<gene>
    <name evidence="2" type="ORF">J2125_002755</name>
</gene>
<sequence>MRRHINVESDIPEVSETEALQKTFALLLPIRRQRLSRSERVQREQERALQLADSQSEAAQQQLVSHQQHYQQLRDSFAIGLQQQENLRQALNVQQQAGDAVLGQQRELINCQQQQSDQQQRLSEAQQETRSRQRELEKLEYLMQESEGLQ</sequence>
<dbReference type="RefSeq" id="WP_017801042.1">
    <property type="nucleotide sequence ID" value="NZ_JAGGMQ010000001.1"/>
</dbReference>
<feature type="region of interest" description="Disordered" evidence="1">
    <location>
        <begin position="42"/>
        <end position="63"/>
    </location>
</feature>
<accession>A0ABS4PAB5</accession>
<name>A0ABS4PAB5_9GAMM</name>
<evidence type="ECO:0000313" key="3">
    <source>
        <dbReference type="Proteomes" id="UP001195624"/>
    </source>
</evidence>
<reference evidence="3" key="2">
    <citation type="submission" date="2023-07" db="EMBL/GenBank/DDBJ databases">
        <title>Genome mining of underrepresented organisms for secondary metabolites.</title>
        <authorList>
            <person name="D'Agostino P.M."/>
        </authorList>
    </citation>
    <scope>NUCLEOTIDE SEQUENCE [LARGE SCALE GENOMIC DNA]</scope>
    <source>
        <strain evidence="3">WS4403</strain>
    </source>
</reference>
<feature type="region of interest" description="Disordered" evidence="1">
    <location>
        <begin position="113"/>
        <end position="150"/>
    </location>
</feature>
<feature type="compositionally biased region" description="Basic and acidic residues" evidence="1">
    <location>
        <begin position="127"/>
        <end position="140"/>
    </location>
</feature>
<comment type="caution">
    <text evidence="2">The sequence shown here is derived from an EMBL/GenBank/DDBJ whole genome shotgun (WGS) entry which is preliminary data.</text>
</comment>
<evidence type="ECO:0000256" key="1">
    <source>
        <dbReference type="SAM" id="MobiDB-lite"/>
    </source>
</evidence>
<reference evidence="2 3" key="1">
    <citation type="submission" date="2021-03" db="EMBL/GenBank/DDBJ databases">
        <authorList>
            <person name="D'Agostino P."/>
            <person name="Huntemann M."/>
            <person name="Clum A."/>
            <person name="Spunde A."/>
            <person name="Palaniappan K."/>
            <person name="Ritter S."/>
            <person name="Mikhailova N."/>
            <person name="Chen I.-M."/>
            <person name="Stamatis D."/>
            <person name="Reddy T."/>
            <person name="O'Malley R."/>
            <person name="Daum C."/>
            <person name="Shapiro N."/>
            <person name="Ivanova N."/>
            <person name="Kyrpides N."/>
            <person name="Woyke T."/>
        </authorList>
    </citation>
    <scope>NUCLEOTIDE SEQUENCE [LARGE SCALE GENOMIC DNA]</scope>
    <source>
        <strain evidence="2 3">WS4403</strain>
    </source>
</reference>
<organism evidence="2 3">
    <name type="scientific">Winslowiella toletana</name>
    <dbReference type="NCBI Taxonomy" id="92490"/>
    <lineage>
        <taxon>Bacteria</taxon>
        <taxon>Pseudomonadati</taxon>
        <taxon>Pseudomonadota</taxon>
        <taxon>Gammaproteobacteria</taxon>
        <taxon>Enterobacterales</taxon>
        <taxon>Erwiniaceae</taxon>
        <taxon>Winslowiella</taxon>
    </lineage>
</organism>
<protein>
    <submittedName>
        <fullName evidence="2">Valyl-tRNA synthetase</fullName>
    </submittedName>
</protein>
<proteinExistence type="predicted"/>
<evidence type="ECO:0000313" key="2">
    <source>
        <dbReference type="EMBL" id="MBP2169563.1"/>
    </source>
</evidence>
<dbReference type="Proteomes" id="UP001195624">
    <property type="component" value="Unassembled WGS sequence"/>
</dbReference>
<dbReference type="EMBL" id="JAGGMQ010000001">
    <property type="protein sequence ID" value="MBP2169563.1"/>
    <property type="molecule type" value="Genomic_DNA"/>
</dbReference>
<feature type="compositionally biased region" description="Low complexity" evidence="1">
    <location>
        <begin position="113"/>
        <end position="126"/>
    </location>
</feature>